<evidence type="ECO:0000256" key="8">
    <source>
        <dbReference type="ARBA" id="ARBA00022857"/>
    </source>
</evidence>
<comment type="function">
    <text evidence="10">Catalyzes the folate-dependent formation of 5-methyl-uridine at position 54 (M-5-U54) in all tRNAs.</text>
</comment>
<dbReference type="PANTHER" id="PTHR11806:SF2">
    <property type="entry name" value="METHYLENETETRAHYDROFOLATE--TRNA-(URACIL-5-)-METHYLTRANSFERASE TRMFO"/>
    <property type="match status" value="1"/>
</dbReference>
<dbReference type="STRING" id="315358.SERIO_v1c04500"/>
<sequence length="437" mass="48761">MTTVNIIGAGLAGCEAAYQLATRGVKVKLYESKRINKNPVQKLDYFAELVCSNSLRSDNITNGVGLLKAEMAMLDSLVIKAAYANRVPAGGALAVDREGFSKYITEALANHPNIEILDQEYNQINDKEITLIATGPLTTDSLQAALRDFLGKEYFYFFDAAAPIITKDSIDFKKAYYKSRYDLGEGKDYINCPLTKAEFDNWVNELVNAEVVQLHDFEKEIYFEGCMPIEVMAKRSQQSLLFGPMKPVGLAMPNGAKPYAVVQLRQDNAIDSLYNIVGFQTNLKFPEQKRIIQLIPGLENAVIVRYGVMHKNNFINSPVLLQPTLQLKTNPHLFFAGQITGVEGYVESAAMGLASAINIFRYVNQQALLEFPRETMIGSLINYIINASPDNFQPMKANFGIIPDFTDQKFNSKLEKYQAYGSRSLTALENFIKENGV</sequence>
<evidence type="ECO:0000256" key="6">
    <source>
        <dbReference type="ARBA" id="ARBA00022694"/>
    </source>
</evidence>
<dbReference type="NCBIfam" id="NF003739">
    <property type="entry name" value="PRK05335.1"/>
    <property type="match status" value="1"/>
</dbReference>
<evidence type="ECO:0000256" key="7">
    <source>
        <dbReference type="ARBA" id="ARBA00022827"/>
    </source>
</evidence>
<dbReference type="GO" id="GO:0047151">
    <property type="term" value="F:tRNA (uracil(54)-C5)-methyltransferase activity, 5,10-methylenetetrahydrofolate-dependent"/>
    <property type="evidence" value="ECO:0007669"/>
    <property type="project" value="UniProtKB-UniRule"/>
</dbReference>
<comment type="catalytic activity">
    <reaction evidence="10">
        <text>uridine(54) in tRNA + (6R)-5,10-methylene-5,6,7,8-tetrahydrofolate + NADH + H(+) = 5-methyluridine(54) in tRNA + (6S)-5,6,7,8-tetrahydrofolate + NAD(+)</text>
        <dbReference type="Rhea" id="RHEA:16873"/>
        <dbReference type="Rhea" id="RHEA-COMP:10167"/>
        <dbReference type="Rhea" id="RHEA-COMP:10193"/>
        <dbReference type="ChEBI" id="CHEBI:15378"/>
        <dbReference type="ChEBI" id="CHEBI:15636"/>
        <dbReference type="ChEBI" id="CHEBI:57453"/>
        <dbReference type="ChEBI" id="CHEBI:57540"/>
        <dbReference type="ChEBI" id="CHEBI:57945"/>
        <dbReference type="ChEBI" id="CHEBI:65315"/>
        <dbReference type="ChEBI" id="CHEBI:74447"/>
        <dbReference type="EC" id="2.1.1.74"/>
    </reaction>
</comment>
<keyword evidence="8 10" id="KW-0521">NADP</keyword>
<dbReference type="HAMAP" id="MF_01037">
    <property type="entry name" value="TrmFO"/>
    <property type="match status" value="1"/>
</dbReference>
<evidence type="ECO:0000256" key="9">
    <source>
        <dbReference type="ARBA" id="ARBA00023027"/>
    </source>
</evidence>
<dbReference type="PANTHER" id="PTHR11806">
    <property type="entry name" value="GLUCOSE INHIBITED DIVISION PROTEIN A"/>
    <property type="match status" value="1"/>
</dbReference>
<keyword evidence="6 10" id="KW-0819">tRNA processing</keyword>
<dbReference type="Proteomes" id="UP000035661">
    <property type="component" value="Chromosome"/>
</dbReference>
<dbReference type="GO" id="GO:0002098">
    <property type="term" value="P:tRNA wobble uridine modification"/>
    <property type="evidence" value="ECO:0007669"/>
    <property type="project" value="TreeGrafter"/>
</dbReference>
<comment type="catalytic activity">
    <reaction evidence="10">
        <text>uridine(54) in tRNA + (6R)-5,10-methylene-5,6,7,8-tetrahydrofolate + NADPH + H(+) = 5-methyluridine(54) in tRNA + (6S)-5,6,7,8-tetrahydrofolate + NADP(+)</text>
        <dbReference type="Rhea" id="RHEA:62372"/>
        <dbReference type="Rhea" id="RHEA-COMP:10167"/>
        <dbReference type="Rhea" id="RHEA-COMP:10193"/>
        <dbReference type="ChEBI" id="CHEBI:15378"/>
        <dbReference type="ChEBI" id="CHEBI:15636"/>
        <dbReference type="ChEBI" id="CHEBI:57453"/>
        <dbReference type="ChEBI" id="CHEBI:57783"/>
        <dbReference type="ChEBI" id="CHEBI:58349"/>
        <dbReference type="ChEBI" id="CHEBI:65315"/>
        <dbReference type="ChEBI" id="CHEBI:74447"/>
        <dbReference type="EC" id="2.1.1.74"/>
    </reaction>
</comment>
<keyword evidence="2 10" id="KW-0963">Cytoplasm</keyword>
<dbReference type="NCBIfam" id="TIGR00137">
    <property type="entry name" value="gid_trmFO"/>
    <property type="match status" value="1"/>
</dbReference>
<organism evidence="12 13">
    <name type="scientific">Spiroplasma eriocheiris</name>
    <dbReference type="NCBI Taxonomy" id="315358"/>
    <lineage>
        <taxon>Bacteria</taxon>
        <taxon>Bacillati</taxon>
        <taxon>Mycoplasmatota</taxon>
        <taxon>Mollicutes</taxon>
        <taxon>Entomoplasmatales</taxon>
        <taxon>Spiroplasmataceae</taxon>
        <taxon>Spiroplasma</taxon>
    </lineage>
</organism>
<comment type="subcellular location">
    <subcellularLocation>
        <location evidence="10">Cytoplasm</location>
    </subcellularLocation>
</comment>
<keyword evidence="4 10" id="KW-0285">Flavoprotein</keyword>
<feature type="binding site" evidence="10">
    <location>
        <begin position="8"/>
        <end position="13"/>
    </location>
    <ligand>
        <name>FAD</name>
        <dbReference type="ChEBI" id="CHEBI:57692"/>
    </ligand>
</feature>
<accession>A0A0H3XKQ9</accession>
<dbReference type="GO" id="GO:0005829">
    <property type="term" value="C:cytosol"/>
    <property type="evidence" value="ECO:0007669"/>
    <property type="project" value="TreeGrafter"/>
</dbReference>
<dbReference type="KEGG" id="seri:SERIO_v1c04500"/>
<dbReference type="EC" id="2.1.1.74" evidence="10"/>
<evidence type="ECO:0000256" key="4">
    <source>
        <dbReference type="ARBA" id="ARBA00022630"/>
    </source>
</evidence>
<comment type="similarity">
    <text evidence="10">Belongs to the MnmG family. TrmFO subfamily.</text>
</comment>
<evidence type="ECO:0000259" key="11">
    <source>
        <dbReference type="Pfam" id="PF01134"/>
    </source>
</evidence>
<dbReference type="PATRIC" id="fig|743698.3.peg.451"/>
<keyword evidence="7 10" id="KW-0274">FAD</keyword>
<dbReference type="AlphaFoldDB" id="A0A0H3XKQ9"/>
<feature type="domain" description="MnmG N-terminal" evidence="11">
    <location>
        <begin position="4"/>
        <end position="366"/>
    </location>
</feature>
<evidence type="ECO:0000256" key="3">
    <source>
        <dbReference type="ARBA" id="ARBA00022603"/>
    </source>
</evidence>
<keyword evidence="3 10" id="KW-0489">Methyltransferase</keyword>
<name>A0A0H3XKQ9_9MOLU</name>
<dbReference type="Gene3D" id="3.50.50.60">
    <property type="entry name" value="FAD/NAD(P)-binding domain"/>
    <property type="match status" value="2"/>
</dbReference>
<dbReference type="GO" id="GO:0030488">
    <property type="term" value="P:tRNA methylation"/>
    <property type="evidence" value="ECO:0007669"/>
    <property type="project" value="TreeGrafter"/>
</dbReference>
<keyword evidence="5 10" id="KW-0808">Transferase</keyword>
<evidence type="ECO:0000256" key="2">
    <source>
        <dbReference type="ARBA" id="ARBA00022490"/>
    </source>
</evidence>
<dbReference type="SUPFAM" id="SSF51905">
    <property type="entry name" value="FAD/NAD(P)-binding domain"/>
    <property type="match status" value="1"/>
</dbReference>
<dbReference type="Pfam" id="PF01134">
    <property type="entry name" value="GIDA"/>
    <property type="match status" value="1"/>
</dbReference>
<protein>
    <recommendedName>
        <fullName evidence="10">Methylenetetrahydrofolate--tRNA-(uracil-5-)-methyltransferase TrmFO</fullName>
        <ecNumber evidence="10">2.1.1.74</ecNumber>
    </recommendedName>
    <alternativeName>
        <fullName evidence="10">Folate-dependent tRNA (uracil-5-)-methyltransferase</fullName>
    </alternativeName>
    <alternativeName>
        <fullName evidence="10">Folate-dependent tRNA(M-5-U54)-methyltransferase</fullName>
    </alternativeName>
</protein>
<keyword evidence="13" id="KW-1185">Reference proteome</keyword>
<evidence type="ECO:0000256" key="1">
    <source>
        <dbReference type="ARBA" id="ARBA00001974"/>
    </source>
</evidence>
<comment type="cofactor">
    <cofactor evidence="1 10">
        <name>FAD</name>
        <dbReference type="ChEBI" id="CHEBI:57692"/>
    </cofactor>
</comment>
<proteinExistence type="inferred from homology"/>
<reference evidence="13" key="2">
    <citation type="submission" date="2015-06" db="EMBL/GenBank/DDBJ databases">
        <title>Complete genome sequence of Spiroplasma eriocheiris TDA-040725-5 (DSM 21848).</title>
        <authorList>
            <person name="Lo W.-S."/>
            <person name="Kuo C.-H."/>
        </authorList>
    </citation>
    <scope>NUCLEOTIDE SEQUENCE [LARGE SCALE GENOMIC DNA]</scope>
    <source>
        <strain evidence="13">TDA-040725-5</strain>
    </source>
</reference>
<dbReference type="InterPro" id="IPR040131">
    <property type="entry name" value="MnmG_N"/>
</dbReference>
<dbReference type="EMBL" id="CP011856">
    <property type="protein sequence ID" value="AKM54029.1"/>
    <property type="molecule type" value="Genomic_DNA"/>
</dbReference>
<evidence type="ECO:0000256" key="10">
    <source>
        <dbReference type="HAMAP-Rule" id="MF_01037"/>
    </source>
</evidence>
<gene>
    <name evidence="12" type="primary">gid</name>
    <name evidence="10" type="synonym">trmFO</name>
    <name evidence="12" type="ORF">SERIO_v1c04500</name>
</gene>
<evidence type="ECO:0000313" key="13">
    <source>
        <dbReference type="Proteomes" id="UP000035661"/>
    </source>
</evidence>
<evidence type="ECO:0000256" key="5">
    <source>
        <dbReference type="ARBA" id="ARBA00022679"/>
    </source>
</evidence>
<dbReference type="InterPro" id="IPR004417">
    <property type="entry name" value="TrmFO"/>
</dbReference>
<reference evidence="12 13" key="1">
    <citation type="journal article" date="2015" name="Genome Biol. Evol.">
        <title>Found and Lost: The Fates of Horizontally Acquired Genes in Arthropod-Symbiotic Spiroplasma.</title>
        <authorList>
            <person name="Lo W.S."/>
            <person name="Gasparich G.E."/>
            <person name="Kuo C.H."/>
        </authorList>
    </citation>
    <scope>NUCLEOTIDE SEQUENCE [LARGE SCALE GENOMIC DNA]</scope>
    <source>
        <strain evidence="13">TDA-040725-5</strain>
    </source>
</reference>
<dbReference type="InterPro" id="IPR036188">
    <property type="entry name" value="FAD/NAD-bd_sf"/>
</dbReference>
<keyword evidence="9 10" id="KW-0520">NAD</keyword>
<dbReference type="RefSeq" id="WP_047791276.1">
    <property type="nucleotide sequence ID" value="NZ_CP011856.1"/>
</dbReference>
<evidence type="ECO:0000313" key="12">
    <source>
        <dbReference type="EMBL" id="AKM54029.1"/>
    </source>
</evidence>
<dbReference type="InterPro" id="IPR002218">
    <property type="entry name" value="MnmG-rel"/>
</dbReference>
<dbReference type="GO" id="GO:0050660">
    <property type="term" value="F:flavin adenine dinucleotide binding"/>
    <property type="evidence" value="ECO:0007669"/>
    <property type="project" value="UniProtKB-UniRule"/>
</dbReference>